<name>A0A5D4GY77_9HYPH</name>
<evidence type="ECO:0000256" key="13">
    <source>
        <dbReference type="SAM" id="Phobius"/>
    </source>
</evidence>
<comment type="subcellular location">
    <subcellularLocation>
        <location evidence="2">Cell membrane</location>
        <topology evidence="2">Multi-pass membrane protein</topology>
    </subcellularLocation>
</comment>
<sequence length="186" mass="20327">MPVPASSYRTPARLIHWVMALLLLMTIPAGFIMVQEGIARPLQDTLFIFHKNIGVVLLVLAILRLGYRWRHPAPPLPATMPEWQKRAAHTSHLALYVLIFAMPVVGYVRVRAGGFPVEGLDAIGLPGLVPRSEGLAEFAKTLHFYGAITITTLIAIHVAAAIQHGLLRRDGVFSRMWPPVSGGTGS</sequence>
<evidence type="ECO:0000256" key="9">
    <source>
        <dbReference type="ARBA" id="ARBA00022989"/>
    </source>
</evidence>
<keyword evidence="7" id="KW-0479">Metal-binding</keyword>
<evidence type="ECO:0000259" key="14">
    <source>
        <dbReference type="Pfam" id="PF01292"/>
    </source>
</evidence>
<keyword evidence="8" id="KW-0249">Electron transport</keyword>
<dbReference type="GO" id="GO:0005886">
    <property type="term" value="C:plasma membrane"/>
    <property type="evidence" value="ECO:0007669"/>
    <property type="project" value="UniProtKB-SubCell"/>
</dbReference>
<proteinExistence type="inferred from homology"/>
<evidence type="ECO:0000313" key="15">
    <source>
        <dbReference type="EMBL" id="TYR33237.1"/>
    </source>
</evidence>
<keyword evidence="3" id="KW-0813">Transport</keyword>
<evidence type="ECO:0000256" key="4">
    <source>
        <dbReference type="ARBA" id="ARBA00022475"/>
    </source>
</evidence>
<dbReference type="InterPro" id="IPR016174">
    <property type="entry name" value="Di-haem_cyt_TM"/>
</dbReference>
<dbReference type="SUPFAM" id="SSF81342">
    <property type="entry name" value="Transmembrane di-heme cytochromes"/>
    <property type="match status" value="1"/>
</dbReference>
<dbReference type="AlphaFoldDB" id="A0A5D4GY77"/>
<comment type="caution">
    <text evidence="15">The sequence shown here is derived from an EMBL/GenBank/DDBJ whole genome shotgun (WGS) entry which is preliminary data.</text>
</comment>
<evidence type="ECO:0000256" key="10">
    <source>
        <dbReference type="ARBA" id="ARBA00023004"/>
    </source>
</evidence>
<evidence type="ECO:0000256" key="3">
    <source>
        <dbReference type="ARBA" id="ARBA00022448"/>
    </source>
</evidence>
<feature type="transmembrane region" description="Helical" evidence="13">
    <location>
        <begin position="93"/>
        <end position="110"/>
    </location>
</feature>
<evidence type="ECO:0000256" key="1">
    <source>
        <dbReference type="ARBA" id="ARBA00001970"/>
    </source>
</evidence>
<dbReference type="Gene3D" id="1.20.950.20">
    <property type="entry name" value="Transmembrane di-heme cytochromes, Chain C"/>
    <property type="match status" value="1"/>
</dbReference>
<keyword evidence="10" id="KW-0408">Iron</keyword>
<organism evidence="15 16">
    <name type="scientific">Neoaquamicrobium microcysteis</name>
    <dbReference type="NCBI Taxonomy" id="2682781"/>
    <lineage>
        <taxon>Bacteria</taxon>
        <taxon>Pseudomonadati</taxon>
        <taxon>Pseudomonadota</taxon>
        <taxon>Alphaproteobacteria</taxon>
        <taxon>Hyphomicrobiales</taxon>
        <taxon>Phyllobacteriaceae</taxon>
        <taxon>Neoaquamicrobium</taxon>
    </lineage>
</organism>
<keyword evidence="16" id="KW-1185">Reference proteome</keyword>
<dbReference type="GO" id="GO:0020037">
    <property type="term" value="F:heme binding"/>
    <property type="evidence" value="ECO:0007669"/>
    <property type="project" value="TreeGrafter"/>
</dbReference>
<dbReference type="PANTHER" id="PTHR30529:SF1">
    <property type="entry name" value="CYTOCHROME B561 HOMOLOG 2"/>
    <property type="match status" value="1"/>
</dbReference>
<dbReference type="Pfam" id="PF01292">
    <property type="entry name" value="Ni_hydr_CYTB"/>
    <property type="match status" value="1"/>
</dbReference>
<feature type="transmembrane region" description="Helical" evidence="13">
    <location>
        <begin position="46"/>
        <end position="67"/>
    </location>
</feature>
<keyword evidence="5" id="KW-0349">Heme</keyword>
<dbReference type="GO" id="GO:0022904">
    <property type="term" value="P:respiratory electron transport chain"/>
    <property type="evidence" value="ECO:0007669"/>
    <property type="project" value="InterPro"/>
</dbReference>
<dbReference type="OrthoDB" id="1247465at2"/>
<keyword evidence="11 13" id="KW-0472">Membrane</keyword>
<dbReference type="InterPro" id="IPR052168">
    <property type="entry name" value="Cytochrome_b561_oxidase"/>
</dbReference>
<dbReference type="GO" id="GO:0009055">
    <property type="term" value="F:electron transfer activity"/>
    <property type="evidence" value="ECO:0007669"/>
    <property type="project" value="InterPro"/>
</dbReference>
<keyword evidence="6 13" id="KW-0812">Transmembrane</keyword>
<evidence type="ECO:0000256" key="7">
    <source>
        <dbReference type="ARBA" id="ARBA00022723"/>
    </source>
</evidence>
<dbReference type="InterPro" id="IPR011577">
    <property type="entry name" value="Cyt_b561_bac/Ni-Hgenase"/>
</dbReference>
<dbReference type="GO" id="GO:0046872">
    <property type="term" value="F:metal ion binding"/>
    <property type="evidence" value="ECO:0007669"/>
    <property type="project" value="UniProtKB-KW"/>
</dbReference>
<comment type="cofactor">
    <cofactor evidence="1">
        <name>heme b</name>
        <dbReference type="ChEBI" id="CHEBI:60344"/>
    </cofactor>
</comment>
<feature type="domain" description="Cytochrome b561 bacterial/Ni-hydrogenase" evidence="14">
    <location>
        <begin position="8"/>
        <end position="178"/>
    </location>
</feature>
<protein>
    <submittedName>
        <fullName evidence="15">Cytochrome b</fullName>
    </submittedName>
</protein>
<reference evidence="15 16" key="1">
    <citation type="submission" date="2019-08" db="EMBL/GenBank/DDBJ databases">
        <authorList>
            <person name="Seo Y.L."/>
        </authorList>
    </citation>
    <scope>NUCLEOTIDE SEQUENCE [LARGE SCALE GENOMIC DNA]</scope>
    <source>
        <strain evidence="15 16">MaA-C15</strain>
    </source>
</reference>
<evidence type="ECO:0000256" key="8">
    <source>
        <dbReference type="ARBA" id="ARBA00022982"/>
    </source>
</evidence>
<keyword evidence="9 13" id="KW-1133">Transmembrane helix</keyword>
<feature type="transmembrane region" description="Helical" evidence="13">
    <location>
        <begin position="144"/>
        <end position="167"/>
    </location>
</feature>
<feature type="transmembrane region" description="Helical" evidence="13">
    <location>
        <begin position="14"/>
        <end position="34"/>
    </location>
</feature>
<accession>A0A5D4GY77</accession>
<gene>
    <name evidence="15" type="ORF">FY036_09310</name>
</gene>
<dbReference type="RefSeq" id="WP_148914437.1">
    <property type="nucleotide sequence ID" value="NZ_VSZS01000060.1"/>
</dbReference>
<reference evidence="15 16" key="2">
    <citation type="submission" date="2019-09" db="EMBL/GenBank/DDBJ databases">
        <title>Mesorhizobium sp. MaA-C15 isolated from Microcystis aeruginosa.</title>
        <authorList>
            <person name="Jeong S.E."/>
            <person name="Jin H.M."/>
            <person name="Jeon C.O."/>
        </authorList>
    </citation>
    <scope>NUCLEOTIDE SEQUENCE [LARGE SCALE GENOMIC DNA]</scope>
    <source>
        <strain evidence="15 16">MaA-C15</strain>
    </source>
</reference>
<keyword evidence="4" id="KW-1003">Cell membrane</keyword>
<comment type="similarity">
    <text evidence="12">Belongs to the cytochrome b561 family.</text>
</comment>
<evidence type="ECO:0000256" key="6">
    <source>
        <dbReference type="ARBA" id="ARBA00022692"/>
    </source>
</evidence>
<evidence type="ECO:0000256" key="12">
    <source>
        <dbReference type="ARBA" id="ARBA00037975"/>
    </source>
</evidence>
<dbReference type="PANTHER" id="PTHR30529">
    <property type="entry name" value="CYTOCHROME B561"/>
    <property type="match status" value="1"/>
</dbReference>
<evidence type="ECO:0000256" key="5">
    <source>
        <dbReference type="ARBA" id="ARBA00022617"/>
    </source>
</evidence>
<evidence type="ECO:0000256" key="11">
    <source>
        <dbReference type="ARBA" id="ARBA00023136"/>
    </source>
</evidence>
<dbReference type="Proteomes" id="UP000323258">
    <property type="component" value="Unassembled WGS sequence"/>
</dbReference>
<evidence type="ECO:0000256" key="2">
    <source>
        <dbReference type="ARBA" id="ARBA00004651"/>
    </source>
</evidence>
<dbReference type="EMBL" id="VSZS01000060">
    <property type="protein sequence ID" value="TYR33237.1"/>
    <property type="molecule type" value="Genomic_DNA"/>
</dbReference>
<evidence type="ECO:0000313" key="16">
    <source>
        <dbReference type="Proteomes" id="UP000323258"/>
    </source>
</evidence>